<evidence type="ECO:0000256" key="1">
    <source>
        <dbReference type="ARBA" id="ARBA00022729"/>
    </source>
</evidence>
<keyword evidence="7" id="KW-1185">Reference proteome</keyword>
<feature type="region of interest" description="Disordered" evidence="3">
    <location>
        <begin position="34"/>
        <end position="54"/>
    </location>
</feature>
<accession>A0ABN6XX47</accession>
<dbReference type="InterPro" id="IPR000601">
    <property type="entry name" value="PKD_dom"/>
</dbReference>
<evidence type="ECO:0000313" key="6">
    <source>
        <dbReference type="EMBL" id="BDZ49549.1"/>
    </source>
</evidence>
<dbReference type="InterPro" id="IPR022409">
    <property type="entry name" value="PKD/Chitinase_dom"/>
</dbReference>
<dbReference type="Gene3D" id="2.80.10.50">
    <property type="match status" value="1"/>
</dbReference>
<dbReference type="SUPFAM" id="SSF49299">
    <property type="entry name" value="PKD domain"/>
    <property type="match status" value="1"/>
</dbReference>
<dbReference type="Pfam" id="PF17164">
    <property type="entry name" value="DUF5122"/>
    <property type="match status" value="1"/>
</dbReference>
<evidence type="ECO:0000256" key="3">
    <source>
        <dbReference type="SAM" id="MobiDB-lite"/>
    </source>
</evidence>
<feature type="region of interest" description="Disordered" evidence="3">
    <location>
        <begin position="966"/>
        <end position="1006"/>
    </location>
</feature>
<gene>
    <name evidence="6" type="ORF">GCM10025867_17900</name>
</gene>
<dbReference type="SUPFAM" id="SSF49265">
    <property type="entry name" value="Fibronectin type III"/>
    <property type="match status" value="1"/>
</dbReference>
<sequence length="1006" mass="101852">MGRGIRGASRRLTAALATTAVLVVGTLALAAPAHADSAPVDPTDPKSPTTVTSDVLPAPQIDGVVWTQTISNNTVFAGGEFTTARPAGSAAGVNTVSRPNLLSYNITTGTLNSAFAPSTDTQVKDVVASADGSSLYVAGSFSKVDGVTRNRIAKINATTGALDTTFTATTNSTVNALALVGNTLYLGGAFSSVSATVGGTGVSRGQLAAVNATTGAILPWNPKAVGGNVSSLAVSPDNTKVVVGGAFTTLDGSGNPGYGLGAVDATSGALLPWSMNASKVRNGGSMAGITSLTPDSTGIYGSGYVFGTGGTLEGTFRADWNGNLVWIADCHGDTYSTAVTSTALYVASHEHYCGDLQGFQQTNPNLTFHRATAFSKAATLTLTANPWGPTYTNFAGTPGPSLLNWNPVLAVGTYTGKTQAAWSVAANDKYVVYGGEFPTVNGIAQQGLVRFAVSSIAPNKDGPTVTGAQFVPNLVSVKPGVVKVSWLANADRDNGTLSYALYRDGSSTPLSTVDAYSTTWSRPEMSFTDTGLAAGSTHSYRLRATDPFGNTVLGNGVSVTVASQAPSGYLAEVLNDSPSDFWRLDESSGTAVRDFTGDNDLVAASGVSRGSAGAISDGDRASTFNGTTNGFASTQAPVAGPQTFSEEAWFKTTSTTGGKIVGFGNESTGTSLQFDRHLYLSTDGKVNFGVSSGGNQILSSPTALNNGAWHQAVGTLSSAGMRLYVDGKLVANRGTTSAQNIPIGYWRVGGDTSWSGSAWFSGSIDDVSIYPAALSASQVSAHYSAATGGTVVTPPPTNTAPTASFTQSTSGLTASFDGTASSDSDGTVSSYAWTFGDGSTATGSSPTHTYTTAGAYPVSLTVTDDDGAKGQTSHSVTVTAGTGTSTTIASDSFGRTTTSGWGTADVGGSWTSAGSSANLAVNGGAGRITLTGPTAQSGATLASVSQTGVDLSLTFALTQAASGGVPRCRSSAARSARATTARPSSSRTPAQRSSRWSARARRSAPP</sequence>
<dbReference type="InterPro" id="IPR006558">
    <property type="entry name" value="LamG-like"/>
</dbReference>
<feature type="domain" description="PKD" evidence="5">
    <location>
        <begin position="797"/>
        <end position="885"/>
    </location>
</feature>
<evidence type="ECO:0000313" key="7">
    <source>
        <dbReference type="Proteomes" id="UP001321486"/>
    </source>
</evidence>
<organism evidence="6 7">
    <name type="scientific">Frondihabitans sucicola</name>
    <dbReference type="NCBI Taxonomy" id="1268041"/>
    <lineage>
        <taxon>Bacteria</taxon>
        <taxon>Bacillati</taxon>
        <taxon>Actinomycetota</taxon>
        <taxon>Actinomycetes</taxon>
        <taxon>Micrococcales</taxon>
        <taxon>Microbacteriaceae</taxon>
        <taxon>Frondihabitans</taxon>
    </lineage>
</organism>
<dbReference type="CDD" id="cd00146">
    <property type="entry name" value="PKD"/>
    <property type="match status" value="1"/>
</dbReference>
<dbReference type="InterPro" id="IPR013320">
    <property type="entry name" value="ConA-like_dom_sf"/>
</dbReference>
<evidence type="ECO:0000256" key="2">
    <source>
        <dbReference type="ARBA" id="ARBA00023157"/>
    </source>
</evidence>
<dbReference type="Pfam" id="PF18911">
    <property type="entry name" value="PKD_4"/>
    <property type="match status" value="1"/>
</dbReference>
<dbReference type="Gene3D" id="2.60.120.200">
    <property type="match status" value="1"/>
</dbReference>
<dbReference type="SUPFAM" id="SSF49899">
    <property type="entry name" value="Concanavalin A-like lectins/glucanases"/>
    <property type="match status" value="1"/>
</dbReference>
<dbReference type="InterPro" id="IPR035986">
    <property type="entry name" value="PKD_dom_sf"/>
</dbReference>
<name>A0ABN6XX47_9MICO</name>
<dbReference type="Pfam" id="PF13385">
    <property type="entry name" value="Laminin_G_3"/>
    <property type="match status" value="1"/>
</dbReference>
<protein>
    <recommendedName>
        <fullName evidence="5">PKD domain-containing protein</fullName>
    </recommendedName>
</protein>
<dbReference type="InterPro" id="IPR013783">
    <property type="entry name" value="Ig-like_fold"/>
</dbReference>
<feature type="signal peptide" evidence="4">
    <location>
        <begin position="1"/>
        <end position="35"/>
    </location>
</feature>
<dbReference type="Proteomes" id="UP001321486">
    <property type="component" value="Chromosome"/>
</dbReference>
<dbReference type="RefSeq" id="WP_286346315.1">
    <property type="nucleotide sequence ID" value="NZ_AP027732.1"/>
</dbReference>
<evidence type="ECO:0000256" key="4">
    <source>
        <dbReference type="SAM" id="SignalP"/>
    </source>
</evidence>
<evidence type="ECO:0000259" key="5">
    <source>
        <dbReference type="PROSITE" id="PS50093"/>
    </source>
</evidence>
<dbReference type="Gene3D" id="2.60.40.10">
    <property type="entry name" value="Immunoglobulins"/>
    <property type="match status" value="2"/>
</dbReference>
<reference evidence="7" key="1">
    <citation type="journal article" date="2019" name="Int. J. Syst. Evol. Microbiol.">
        <title>The Global Catalogue of Microorganisms (GCM) 10K type strain sequencing project: providing services to taxonomists for standard genome sequencing and annotation.</title>
        <authorList>
            <consortium name="The Broad Institute Genomics Platform"/>
            <consortium name="The Broad Institute Genome Sequencing Center for Infectious Disease"/>
            <person name="Wu L."/>
            <person name="Ma J."/>
        </authorList>
    </citation>
    <scope>NUCLEOTIDE SEQUENCE [LARGE SCALE GENOMIC DNA]</scope>
    <source>
        <strain evidence="7">NBRC 108728</strain>
    </source>
</reference>
<dbReference type="InterPro" id="IPR036116">
    <property type="entry name" value="FN3_sf"/>
</dbReference>
<dbReference type="SMART" id="SM00089">
    <property type="entry name" value="PKD"/>
    <property type="match status" value="1"/>
</dbReference>
<feature type="compositionally biased region" description="Low complexity" evidence="3">
    <location>
        <begin position="966"/>
        <end position="997"/>
    </location>
</feature>
<dbReference type="InterPro" id="IPR013431">
    <property type="entry name" value="Delta_60_rpt"/>
</dbReference>
<feature type="chain" id="PRO_5046022053" description="PKD domain-containing protein" evidence="4">
    <location>
        <begin position="36"/>
        <end position="1006"/>
    </location>
</feature>
<keyword evidence="2" id="KW-1015">Disulfide bond</keyword>
<dbReference type="EMBL" id="AP027732">
    <property type="protein sequence ID" value="BDZ49549.1"/>
    <property type="molecule type" value="Genomic_DNA"/>
</dbReference>
<proteinExistence type="predicted"/>
<dbReference type="SUPFAM" id="SSF50998">
    <property type="entry name" value="Quinoprotein alcohol dehydrogenase-like"/>
    <property type="match status" value="1"/>
</dbReference>
<keyword evidence="1 4" id="KW-0732">Signal</keyword>
<dbReference type="PROSITE" id="PS50093">
    <property type="entry name" value="PKD"/>
    <property type="match status" value="1"/>
</dbReference>
<dbReference type="InterPro" id="IPR011047">
    <property type="entry name" value="Quinoprotein_ADH-like_sf"/>
</dbReference>
<dbReference type="SMART" id="SM00560">
    <property type="entry name" value="LamGL"/>
    <property type="match status" value="1"/>
</dbReference>